<keyword evidence="2" id="KW-1185">Reference proteome</keyword>
<evidence type="ECO:0000313" key="1">
    <source>
        <dbReference type="EMBL" id="KAI3734963.1"/>
    </source>
</evidence>
<reference evidence="1 2" key="2">
    <citation type="journal article" date="2022" name="Mol. Ecol. Resour.">
        <title>The genomes of chicory, endive, great burdock and yacon provide insights into Asteraceae paleo-polyploidization history and plant inulin production.</title>
        <authorList>
            <person name="Fan W."/>
            <person name="Wang S."/>
            <person name="Wang H."/>
            <person name="Wang A."/>
            <person name="Jiang F."/>
            <person name="Liu H."/>
            <person name="Zhao H."/>
            <person name="Xu D."/>
            <person name="Zhang Y."/>
        </authorList>
    </citation>
    <scope>NUCLEOTIDE SEQUENCE [LARGE SCALE GENOMIC DNA]</scope>
    <source>
        <strain evidence="2">cv. Niubang</strain>
    </source>
</reference>
<dbReference type="Proteomes" id="UP001055879">
    <property type="component" value="Linkage Group LG04"/>
</dbReference>
<dbReference type="EMBL" id="CM042050">
    <property type="protein sequence ID" value="KAI3734963.1"/>
    <property type="molecule type" value="Genomic_DNA"/>
</dbReference>
<gene>
    <name evidence="1" type="ORF">L6452_14445</name>
</gene>
<accession>A0ACB9CKW7</accession>
<protein>
    <submittedName>
        <fullName evidence="1">Uncharacterized protein</fullName>
    </submittedName>
</protein>
<proteinExistence type="predicted"/>
<comment type="caution">
    <text evidence="1">The sequence shown here is derived from an EMBL/GenBank/DDBJ whole genome shotgun (WGS) entry which is preliminary data.</text>
</comment>
<reference evidence="2" key="1">
    <citation type="journal article" date="2022" name="Mol. Ecol. Resour.">
        <title>The genomes of chicory, endive, great burdock and yacon provide insights into Asteraceae palaeo-polyploidization history and plant inulin production.</title>
        <authorList>
            <person name="Fan W."/>
            <person name="Wang S."/>
            <person name="Wang H."/>
            <person name="Wang A."/>
            <person name="Jiang F."/>
            <person name="Liu H."/>
            <person name="Zhao H."/>
            <person name="Xu D."/>
            <person name="Zhang Y."/>
        </authorList>
    </citation>
    <scope>NUCLEOTIDE SEQUENCE [LARGE SCALE GENOMIC DNA]</scope>
    <source>
        <strain evidence="2">cv. Niubang</strain>
    </source>
</reference>
<organism evidence="1 2">
    <name type="scientific">Arctium lappa</name>
    <name type="common">Greater burdock</name>
    <name type="synonym">Lappa major</name>
    <dbReference type="NCBI Taxonomy" id="4217"/>
    <lineage>
        <taxon>Eukaryota</taxon>
        <taxon>Viridiplantae</taxon>
        <taxon>Streptophyta</taxon>
        <taxon>Embryophyta</taxon>
        <taxon>Tracheophyta</taxon>
        <taxon>Spermatophyta</taxon>
        <taxon>Magnoliopsida</taxon>
        <taxon>eudicotyledons</taxon>
        <taxon>Gunneridae</taxon>
        <taxon>Pentapetalae</taxon>
        <taxon>asterids</taxon>
        <taxon>campanulids</taxon>
        <taxon>Asterales</taxon>
        <taxon>Asteraceae</taxon>
        <taxon>Carduoideae</taxon>
        <taxon>Cardueae</taxon>
        <taxon>Arctiinae</taxon>
        <taxon>Arctium</taxon>
    </lineage>
</organism>
<evidence type="ECO:0000313" key="2">
    <source>
        <dbReference type="Proteomes" id="UP001055879"/>
    </source>
</evidence>
<name>A0ACB9CKW7_ARCLA</name>
<sequence length="155" mass="17014">MKTPIATGVKLDSDLSGKSVDVKTYRGMIGSLIYLTASRSDIMFATCLCARYQANPKESHLSAVKRIFRYLIGIPYLGLWYPKLSSFDLTAYTDADHAGCKLDRKSTSGCCQLLGNKLVSWTSNKQNCVSTSTAEAKYVAAASCCSQVIWMQTQL</sequence>